<proteinExistence type="predicted"/>
<gene>
    <name evidence="2" type="ORF">BSAL_25550</name>
</gene>
<keyword evidence="3" id="KW-1185">Reference proteome</keyword>
<feature type="region of interest" description="Disordered" evidence="1">
    <location>
        <begin position="215"/>
        <end position="239"/>
    </location>
</feature>
<protein>
    <submittedName>
        <fullName evidence="2">Uncharacterized protein</fullName>
    </submittedName>
</protein>
<dbReference type="AlphaFoldDB" id="A0A0S4JJ71"/>
<organism evidence="2 3">
    <name type="scientific">Bodo saltans</name>
    <name type="common">Flagellated protozoan</name>
    <dbReference type="NCBI Taxonomy" id="75058"/>
    <lineage>
        <taxon>Eukaryota</taxon>
        <taxon>Discoba</taxon>
        <taxon>Euglenozoa</taxon>
        <taxon>Kinetoplastea</taxon>
        <taxon>Metakinetoplastina</taxon>
        <taxon>Eubodonida</taxon>
        <taxon>Bodonidae</taxon>
        <taxon>Bodo</taxon>
    </lineage>
</organism>
<feature type="compositionally biased region" description="Polar residues" evidence="1">
    <location>
        <begin position="222"/>
        <end position="239"/>
    </location>
</feature>
<dbReference type="Proteomes" id="UP000051952">
    <property type="component" value="Unassembled WGS sequence"/>
</dbReference>
<dbReference type="EMBL" id="CYKH01001803">
    <property type="protein sequence ID" value="CUG90211.1"/>
    <property type="molecule type" value="Genomic_DNA"/>
</dbReference>
<evidence type="ECO:0000313" key="3">
    <source>
        <dbReference type="Proteomes" id="UP000051952"/>
    </source>
</evidence>
<reference evidence="3" key="1">
    <citation type="submission" date="2015-09" db="EMBL/GenBank/DDBJ databases">
        <authorList>
            <consortium name="Pathogen Informatics"/>
        </authorList>
    </citation>
    <scope>NUCLEOTIDE SEQUENCE [LARGE SCALE GENOMIC DNA]</scope>
    <source>
        <strain evidence="3">Lake Konstanz</strain>
    </source>
</reference>
<sequence>MWVVHAGCTSFEEVRRLTEMMVLLYYSELGDEEMASAARSAVRGITYVSHEGHAQDVPRIRSSPTRRTVELSRLFAAAFLEVQHLVKLLHIGNVLLLPQPADVFSGTLLHDLMTLDSPLCVETLVRSVALSARHTPSAPATSVTNAMGCIMSTITTLCNQFQSGFKTFQYRQADHYVTLTAASAPRMETPDEAMDSLESGGCGTKHVRALLARPGLPGASDLSVTPPQHPTPTAGTTTL</sequence>
<name>A0A0S4JJ71_BODSA</name>
<evidence type="ECO:0000256" key="1">
    <source>
        <dbReference type="SAM" id="MobiDB-lite"/>
    </source>
</evidence>
<evidence type="ECO:0000313" key="2">
    <source>
        <dbReference type="EMBL" id="CUG90211.1"/>
    </source>
</evidence>
<accession>A0A0S4JJ71</accession>
<dbReference type="VEuPathDB" id="TriTrypDB:BSAL_25550"/>
<feature type="non-terminal residue" evidence="2">
    <location>
        <position position="239"/>
    </location>
</feature>